<dbReference type="Gene3D" id="3.40.50.1820">
    <property type="entry name" value="alpha/beta hydrolase"/>
    <property type="match status" value="2"/>
</dbReference>
<feature type="domain" description="Serine aminopeptidase S33" evidence="1">
    <location>
        <begin position="52"/>
        <end position="163"/>
    </location>
</feature>
<sequence length="598" mass="64617">MDGSGQGQSASGGGRSASVPVTFDGTVGLFSPASGARRPVAILLASPWGLEEMCGRKFFRIMAEELADNGFASLRFDYAGTGDSFADDSEVSGFDVWTDNLVAAVGQLRQLSGCERIVIVAQGIGAAVAMQANKRIDMCETVAFLAPVVSGRAYLREMQAMARMTDDKLGIAAQEVEGAAITLAGLSLSGPLAADLKLIDLMKVEKLSFRQALVLTRDERPSDVAFATHLHDIGLDVERAPFDGYHSLTTNPTMAEVPHTVIAKLLDWLENLSPTPLTIADAQPSHAVAHGLSGFVEQPLRFGEDNRLYGILCRPTSHVPLRSVAVVFLSAGYDRMAGWGRCTARLARVLAQEGIASLRFDCANVADSPPRHGRDGQVLYDPAQLDDVHAAIDFLEKHLPGCAFLITGRCSGAYLALQSAWRHERVAGVVAVNPVVYEWPAGRSVAEALANPVQSMDHYVENVWRVATFRKLLRGEIKIADKLRQMSVALGRRMLRPFVWLAGGITARERAVSTGFRQLARRKVPVRLLYSAGDVGLEEFGHFFGAEGQRLRSFQGMAHAVIAGADHNFTPAHARQAYLTALTDAAALLEPRDGDMSR</sequence>
<reference evidence="2 3" key="1">
    <citation type="submission" date="2023-07" db="EMBL/GenBank/DDBJ databases">
        <title>Sorghum-associated microbial communities from plants grown in Nebraska, USA.</title>
        <authorList>
            <person name="Schachtman D."/>
        </authorList>
    </citation>
    <scope>NUCLEOTIDE SEQUENCE [LARGE SCALE GENOMIC DNA]</scope>
    <source>
        <strain evidence="2 3">DS1307</strain>
    </source>
</reference>
<dbReference type="RefSeq" id="WP_306829996.1">
    <property type="nucleotide sequence ID" value="NZ_JAUSRF010000001.1"/>
</dbReference>
<organism evidence="2 3">
    <name type="scientific">Neorhizobium huautlense</name>
    <dbReference type="NCBI Taxonomy" id="67774"/>
    <lineage>
        <taxon>Bacteria</taxon>
        <taxon>Pseudomonadati</taxon>
        <taxon>Pseudomonadota</taxon>
        <taxon>Alphaproteobacteria</taxon>
        <taxon>Hyphomicrobiales</taxon>
        <taxon>Rhizobiaceae</taxon>
        <taxon>Rhizobium/Agrobacterium group</taxon>
        <taxon>Neorhizobium</taxon>
    </lineage>
</organism>
<dbReference type="InterPro" id="IPR022742">
    <property type="entry name" value="Hydrolase_4"/>
</dbReference>
<dbReference type="SUPFAM" id="SSF53474">
    <property type="entry name" value="alpha/beta-Hydrolases"/>
    <property type="match status" value="2"/>
</dbReference>
<gene>
    <name evidence="2" type="ORF">J2T09_000139</name>
</gene>
<dbReference type="PANTHER" id="PTHR43265">
    <property type="entry name" value="ESTERASE ESTD"/>
    <property type="match status" value="1"/>
</dbReference>
<evidence type="ECO:0000313" key="2">
    <source>
        <dbReference type="EMBL" id="MDP9835398.1"/>
    </source>
</evidence>
<evidence type="ECO:0000313" key="3">
    <source>
        <dbReference type="Proteomes" id="UP001241472"/>
    </source>
</evidence>
<proteinExistence type="predicted"/>
<evidence type="ECO:0000259" key="1">
    <source>
        <dbReference type="Pfam" id="PF12146"/>
    </source>
</evidence>
<dbReference type="PANTHER" id="PTHR43265:SF1">
    <property type="entry name" value="ESTERASE ESTD"/>
    <property type="match status" value="1"/>
</dbReference>
<comment type="caution">
    <text evidence="2">The sequence shown here is derived from an EMBL/GenBank/DDBJ whole genome shotgun (WGS) entry which is preliminary data.</text>
</comment>
<keyword evidence="3" id="KW-1185">Reference proteome</keyword>
<name>A0ABT9PML9_9HYPH</name>
<accession>A0ABT9PML9</accession>
<dbReference type="Pfam" id="PF12146">
    <property type="entry name" value="Hydrolase_4"/>
    <property type="match status" value="1"/>
</dbReference>
<protein>
    <submittedName>
        <fullName evidence="2">Pimeloyl-ACP methyl ester carboxylesterase</fullName>
    </submittedName>
</protein>
<dbReference type="InterPro" id="IPR029058">
    <property type="entry name" value="AB_hydrolase_fold"/>
</dbReference>
<dbReference type="EMBL" id="JAUSRF010000001">
    <property type="protein sequence ID" value="MDP9835398.1"/>
    <property type="molecule type" value="Genomic_DNA"/>
</dbReference>
<dbReference type="Proteomes" id="UP001241472">
    <property type="component" value="Unassembled WGS sequence"/>
</dbReference>
<dbReference type="InterPro" id="IPR053145">
    <property type="entry name" value="AB_hydrolase_Est10"/>
</dbReference>